<dbReference type="InterPro" id="IPR036397">
    <property type="entry name" value="RNaseH_sf"/>
</dbReference>
<sequence length="250" mass="29513">MANNLQWEQEEKLLQVLRKHKKEIGWTLSDLLGINPSICSSEEVQDDNVPTRIQNSWRVCINYRKLNQANHKDHFPLPFIDQVLEFNREIKKLIQKMVNPNWNDWSQLLEDALWAHRTVYLTPLGMSPYRIVFNKAYHLPELEELHLEAYKNSKIYKKKRKEFQVGQKVLLFNSRLKLIAVKLRDEATNKIFKVNGHQLKPFRESPTTMKGEVERCNLGRISQGHVYSVCLVWKAKNQSAYGDAECRLRQ</sequence>
<protein>
    <submittedName>
        <fullName evidence="1">Uncharacterized protein</fullName>
    </submittedName>
</protein>
<dbReference type="InterPro" id="IPR012337">
    <property type="entry name" value="RNaseH-like_sf"/>
</dbReference>
<dbReference type="GO" id="GO:0003676">
    <property type="term" value="F:nucleic acid binding"/>
    <property type="evidence" value="ECO:0007669"/>
    <property type="project" value="InterPro"/>
</dbReference>
<reference evidence="1" key="1">
    <citation type="submission" date="2018-05" db="EMBL/GenBank/DDBJ databases">
        <title>Draft genome of Mucuna pruriens seed.</title>
        <authorList>
            <person name="Nnadi N.E."/>
            <person name="Vos R."/>
            <person name="Hasami M.H."/>
            <person name="Devisetty U.K."/>
            <person name="Aguiy J.C."/>
        </authorList>
    </citation>
    <scope>NUCLEOTIDE SEQUENCE [LARGE SCALE GENOMIC DNA]</scope>
    <source>
        <strain evidence="1">JCA_2017</strain>
    </source>
</reference>
<dbReference type="EMBL" id="QJKJ01009669">
    <property type="protein sequence ID" value="RDX75964.1"/>
    <property type="molecule type" value="Genomic_DNA"/>
</dbReference>
<proteinExistence type="predicted"/>
<dbReference type="InterPro" id="IPR043502">
    <property type="entry name" value="DNA/RNA_pol_sf"/>
</dbReference>
<dbReference type="Proteomes" id="UP000257109">
    <property type="component" value="Unassembled WGS sequence"/>
</dbReference>
<name>A0A371FCF3_MUCPR</name>
<comment type="caution">
    <text evidence="1">The sequence shown here is derived from an EMBL/GenBank/DDBJ whole genome shotgun (WGS) entry which is preliminary data.</text>
</comment>
<organism evidence="1 2">
    <name type="scientific">Mucuna pruriens</name>
    <name type="common">Velvet bean</name>
    <name type="synonym">Dolichos pruriens</name>
    <dbReference type="NCBI Taxonomy" id="157652"/>
    <lineage>
        <taxon>Eukaryota</taxon>
        <taxon>Viridiplantae</taxon>
        <taxon>Streptophyta</taxon>
        <taxon>Embryophyta</taxon>
        <taxon>Tracheophyta</taxon>
        <taxon>Spermatophyta</taxon>
        <taxon>Magnoliopsida</taxon>
        <taxon>eudicotyledons</taxon>
        <taxon>Gunneridae</taxon>
        <taxon>Pentapetalae</taxon>
        <taxon>rosids</taxon>
        <taxon>fabids</taxon>
        <taxon>Fabales</taxon>
        <taxon>Fabaceae</taxon>
        <taxon>Papilionoideae</taxon>
        <taxon>50 kb inversion clade</taxon>
        <taxon>NPAAA clade</taxon>
        <taxon>indigoferoid/millettioid clade</taxon>
        <taxon>Phaseoleae</taxon>
        <taxon>Mucuna</taxon>
    </lineage>
</organism>
<accession>A0A371FCF3</accession>
<evidence type="ECO:0000313" key="2">
    <source>
        <dbReference type="Proteomes" id="UP000257109"/>
    </source>
</evidence>
<dbReference type="SUPFAM" id="SSF53098">
    <property type="entry name" value="Ribonuclease H-like"/>
    <property type="match status" value="1"/>
</dbReference>
<keyword evidence="2" id="KW-1185">Reference proteome</keyword>
<dbReference type="SUPFAM" id="SSF56672">
    <property type="entry name" value="DNA/RNA polymerases"/>
    <property type="match status" value="1"/>
</dbReference>
<gene>
    <name evidence="1" type="ORF">CR513_44107</name>
</gene>
<dbReference type="AlphaFoldDB" id="A0A371FCF3"/>
<evidence type="ECO:0000313" key="1">
    <source>
        <dbReference type="EMBL" id="RDX75964.1"/>
    </source>
</evidence>
<feature type="non-terminal residue" evidence="1">
    <location>
        <position position="1"/>
    </location>
</feature>
<dbReference type="Gene3D" id="3.30.420.10">
    <property type="entry name" value="Ribonuclease H-like superfamily/Ribonuclease H"/>
    <property type="match status" value="1"/>
</dbReference>